<dbReference type="Proteomes" id="UP000712281">
    <property type="component" value="Unassembled WGS sequence"/>
</dbReference>
<dbReference type="PANTHER" id="PTHR34782">
    <property type="entry name" value="PHOSPHORIBOSYLFORMYLGLYCINAMIDINE SYNTHASE"/>
    <property type="match status" value="1"/>
</dbReference>
<evidence type="ECO:0000256" key="2">
    <source>
        <dbReference type="SAM" id="MobiDB-lite"/>
    </source>
</evidence>
<dbReference type="AlphaFoldDB" id="A0A8S9LTD6"/>
<sequence length="263" mass="28766">MSLLCHTSFMAKGDEEISGAPSRAYRLVSPLRRLPLRFPDLEAALGPVRPLEVIGTPPIGPLLEDNREEKSNSNSAEGDESGFRFSDGAVEDKKKCIGLDSAEEITRRWITSGTRQSGGEGITGIALPSGSDKLYTASKDETLRIWDCASGQNLGLRGGRNGSFDVSVDMICRTAKVSKTDGRVGKTTNVIIGGTVADDSAKDWLELDQKVLQNDIDMLNPPTELEKRKHKLKRLVQSPNSFFMVMNLKTVSPIFEPLRNNCV</sequence>
<dbReference type="PANTHER" id="PTHR34782:SF1">
    <property type="entry name" value="PHOSPHORIBOSYLFORMYLGLYCINAMIDINE SYNTHASE"/>
    <property type="match status" value="1"/>
</dbReference>
<feature type="repeat" description="WD" evidence="1">
    <location>
        <begin position="115"/>
        <end position="156"/>
    </location>
</feature>
<dbReference type="InterPro" id="IPR023407">
    <property type="entry name" value="Ribosomal_eS27_Zn-bd_dom_sf"/>
</dbReference>
<reference evidence="3" key="1">
    <citation type="submission" date="2019-12" db="EMBL/GenBank/DDBJ databases">
        <title>Genome sequencing and annotation of Brassica cretica.</title>
        <authorList>
            <person name="Studholme D.J."/>
            <person name="Sarris P.F."/>
        </authorList>
    </citation>
    <scope>NUCLEOTIDE SEQUENCE</scope>
    <source>
        <strain evidence="3">PFS-001/15</strain>
        <tissue evidence="3">Leaf</tissue>
    </source>
</reference>
<feature type="region of interest" description="Disordered" evidence="2">
    <location>
        <begin position="56"/>
        <end position="86"/>
    </location>
</feature>
<protein>
    <submittedName>
        <fullName evidence="3">Uncharacterized protein</fullName>
    </submittedName>
</protein>
<proteinExistence type="predicted"/>
<accession>A0A8S9LTD6</accession>
<gene>
    <name evidence="3" type="ORF">F2Q68_00045995</name>
</gene>
<keyword evidence="1" id="KW-0853">WD repeat</keyword>
<name>A0A8S9LTD6_BRACR</name>
<dbReference type="SUPFAM" id="SSF50998">
    <property type="entry name" value="Quinoprotein alcohol dehydrogenase-like"/>
    <property type="match status" value="1"/>
</dbReference>
<evidence type="ECO:0000313" key="3">
    <source>
        <dbReference type="EMBL" id="KAF2608878.1"/>
    </source>
</evidence>
<dbReference type="Gene3D" id="2.20.25.100">
    <property type="entry name" value="Zn-binding ribosomal proteins"/>
    <property type="match status" value="1"/>
</dbReference>
<comment type="caution">
    <text evidence="3">The sequence shown here is derived from an EMBL/GenBank/DDBJ whole genome shotgun (WGS) entry which is preliminary data.</text>
</comment>
<organism evidence="3 4">
    <name type="scientific">Brassica cretica</name>
    <name type="common">Mustard</name>
    <dbReference type="NCBI Taxonomy" id="69181"/>
    <lineage>
        <taxon>Eukaryota</taxon>
        <taxon>Viridiplantae</taxon>
        <taxon>Streptophyta</taxon>
        <taxon>Embryophyta</taxon>
        <taxon>Tracheophyta</taxon>
        <taxon>Spermatophyta</taxon>
        <taxon>Magnoliopsida</taxon>
        <taxon>eudicotyledons</taxon>
        <taxon>Gunneridae</taxon>
        <taxon>Pentapetalae</taxon>
        <taxon>rosids</taxon>
        <taxon>malvids</taxon>
        <taxon>Brassicales</taxon>
        <taxon>Brassicaceae</taxon>
        <taxon>Brassiceae</taxon>
        <taxon>Brassica</taxon>
    </lineage>
</organism>
<dbReference type="PROSITE" id="PS50082">
    <property type="entry name" value="WD_REPEATS_2"/>
    <property type="match status" value="1"/>
</dbReference>
<dbReference type="InterPro" id="IPR011047">
    <property type="entry name" value="Quinoprotein_ADH-like_sf"/>
</dbReference>
<dbReference type="InterPro" id="IPR001680">
    <property type="entry name" value="WD40_rpt"/>
</dbReference>
<evidence type="ECO:0000256" key="1">
    <source>
        <dbReference type="PROSITE-ProRule" id="PRU00221"/>
    </source>
</evidence>
<evidence type="ECO:0000313" key="4">
    <source>
        <dbReference type="Proteomes" id="UP000712281"/>
    </source>
</evidence>
<dbReference type="EMBL" id="QGKW02000276">
    <property type="protein sequence ID" value="KAF2608878.1"/>
    <property type="molecule type" value="Genomic_DNA"/>
</dbReference>